<keyword evidence="7 15" id="KW-0547">Nucleotide-binding</keyword>
<dbReference type="PANTHER" id="PTHR33712:SF7">
    <property type="entry name" value="LIGHT-INDEPENDENT PROTOCHLOROPHYLLIDE REDUCTASE SUBUNIT B"/>
    <property type="match status" value="1"/>
</dbReference>
<dbReference type="InterPro" id="IPR000318">
    <property type="entry name" value="Nase_comp1_CS"/>
</dbReference>
<evidence type="ECO:0000259" key="17">
    <source>
        <dbReference type="Pfam" id="PF11844"/>
    </source>
</evidence>
<evidence type="ECO:0000256" key="6">
    <source>
        <dbReference type="ARBA" id="ARBA00022723"/>
    </source>
</evidence>
<keyword evidence="6 15" id="KW-0479">Metal-binding</keyword>
<reference evidence="18 19" key="1">
    <citation type="submission" date="2014-11" db="EMBL/GenBank/DDBJ databases">
        <title>Genomics and ecophysiology of heterotrophic nitrogen fixing bacteria isolated from estuarine surface water.</title>
        <authorList>
            <person name="Bentzon-Tilia M."/>
            <person name="Severin I."/>
            <person name="Hansen L.H."/>
            <person name="Riemann L."/>
        </authorList>
    </citation>
    <scope>NUCLEOTIDE SEQUENCE [LARGE SCALE GENOMIC DNA]</scope>
    <source>
        <strain evidence="18 19">BAL398</strain>
    </source>
</reference>
<evidence type="ECO:0000256" key="3">
    <source>
        <dbReference type="ARBA" id="ARBA00011462"/>
    </source>
</evidence>
<comment type="catalytic activity">
    <reaction evidence="13 15">
        <text>N2 + 8 reduced [2Fe-2S]-[ferredoxin] + 16 ATP + 16 H2O = H2 + 8 oxidized [2Fe-2S]-[ferredoxin] + 2 NH4(+) + 16 ADP + 16 phosphate + 6 H(+)</text>
        <dbReference type="Rhea" id="RHEA:21448"/>
        <dbReference type="Rhea" id="RHEA-COMP:10000"/>
        <dbReference type="Rhea" id="RHEA-COMP:10001"/>
        <dbReference type="ChEBI" id="CHEBI:15377"/>
        <dbReference type="ChEBI" id="CHEBI:15378"/>
        <dbReference type="ChEBI" id="CHEBI:17997"/>
        <dbReference type="ChEBI" id="CHEBI:18276"/>
        <dbReference type="ChEBI" id="CHEBI:28938"/>
        <dbReference type="ChEBI" id="CHEBI:30616"/>
        <dbReference type="ChEBI" id="CHEBI:33737"/>
        <dbReference type="ChEBI" id="CHEBI:33738"/>
        <dbReference type="ChEBI" id="CHEBI:43474"/>
        <dbReference type="ChEBI" id="CHEBI:456216"/>
        <dbReference type="EC" id="1.18.6.1"/>
    </reaction>
</comment>
<feature type="domain" description="Nitrogenase molybdenum-iron protein beta chain N-terminal" evidence="17">
    <location>
        <begin position="1"/>
        <end position="56"/>
    </location>
</feature>
<evidence type="ECO:0000256" key="8">
    <source>
        <dbReference type="ARBA" id="ARBA00022840"/>
    </source>
</evidence>
<evidence type="ECO:0000256" key="7">
    <source>
        <dbReference type="ARBA" id="ARBA00022741"/>
    </source>
</evidence>
<sequence length="518" mass="57520">MSQNAEKILDHQELFREPEYAKMIENKRALFENRVPAEELDRVIDWTKTAEYREKNFAREALTINPNKACQPLGAVFAAVGFEKTLPFVHGSQGCVAYYRSHFSRHFKEPTSCVSSSMTEDAAVFGGLNNMIDGLANAHALYKPKMIAVSTTCMAEVIGDDLNAFIKGAKEKGSVPADFDVTFAHTPAFVGSHTTGYDNVMKGIVEHFWDGKAGTVPKLERQENGSINFIGGFDGYTVGNIREIKRIFDLMGVDYTIFGDNSDVWDTPADGEFRMYDGGTTLEQAANAIHAKATISMQEFCTEKTLATIAAHGQEVKAFNHPVGIAGTDAFLQEVSRLTGKPIPEALTKERGRLVDAIGDSSAHIHGKKFAIYGDPDTCLGLASFILELGGEPTHILATNGNKVWAEKVEQLLASSPFGKNCHVYPGKDLWHLRSLLFTEPVDFMIGNTYGKYLERDTNTPLIRIGFPLFDRHHHHRYPVWGYQGSLNVLVWILDKIFDELDKDIVAGKNDISFDIIR</sequence>
<dbReference type="Pfam" id="PF11844">
    <property type="entry name" value="DUF3364"/>
    <property type="match status" value="1"/>
</dbReference>
<dbReference type="GO" id="GO:0016612">
    <property type="term" value="C:molybdenum-iron nitrogenase complex"/>
    <property type="evidence" value="ECO:0007669"/>
    <property type="project" value="InterPro"/>
</dbReference>
<organism evidence="18 19">
    <name type="scientific">Rhodopseudomonas palustris</name>
    <dbReference type="NCBI Taxonomy" id="1076"/>
    <lineage>
        <taxon>Bacteria</taxon>
        <taxon>Pseudomonadati</taxon>
        <taxon>Pseudomonadota</taxon>
        <taxon>Alphaproteobacteria</taxon>
        <taxon>Hyphomicrobiales</taxon>
        <taxon>Nitrobacteraceae</taxon>
        <taxon>Rhodopseudomonas</taxon>
    </lineage>
</organism>
<evidence type="ECO:0000256" key="5">
    <source>
        <dbReference type="ARBA" id="ARBA00014775"/>
    </source>
</evidence>
<dbReference type="EMBL" id="JXXE01000460">
    <property type="protein sequence ID" value="KIZ39147.1"/>
    <property type="molecule type" value="Genomic_DNA"/>
</dbReference>
<protein>
    <recommendedName>
        <fullName evidence="5 15">Nitrogenase molybdenum-iron protein beta chain</fullName>
        <ecNumber evidence="4 15">1.18.6.1</ecNumber>
    </recommendedName>
    <alternativeName>
        <fullName evidence="15">Dinitrogenase</fullName>
    </alternativeName>
</protein>
<evidence type="ECO:0000256" key="10">
    <source>
        <dbReference type="ARBA" id="ARBA00023004"/>
    </source>
</evidence>
<evidence type="ECO:0000313" key="18">
    <source>
        <dbReference type="EMBL" id="KIZ39147.1"/>
    </source>
</evidence>
<evidence type="ECO:0000256" key="15">
    <source>
        <dbReference type="RuleBase" id="RU364127"/>
    </source>
</evidence>
<dbReference type="EC" id="1.18.6.1" evidence="4 15"/>
<dbReference type="RefSeq" id="WP_044415346.1">
    <property type="nucleotide sequence ID" value="NZ_JXXE01000460.1"/>
</dbReference>
<dbReference type="GO" id="GO:0005524">
    <property type="term" value="F:ATP binding"/>
    <property type="evidence" value="ECO:0007669"/>
    <property type="project" value="UniProtKB-KW"/>
</dbReference>
<comment type="cofactor">
    <cofactor evidence="15">
        <name>[8Fe-7S] cluster</name>
        <dbReference type="ChEBI" id="CHEBI:21143"/>
    </cofactor>
    <text evidence="15">Binds 1 [8Fe-7S] cluster per heterodimer.</text>
</comment>
<dbReference type="CDD" id="cd01974">
    <property type="entry name" value="Nitrogenase_MoFe_beta"/>
    <property type="match status" value="1"/>
</dbReference>
<dbReference type="PROSITE" id="PS00699">
    <property type="entry name" value="NITROGENASE_1_1"/>
    <property type="match status" value="1"/>
</dbReference>
<gene>
    <name evidence="18" type="ORF">OO17_21330</name>
</gene>
<evidence type="ECO:0000259" key="16">
    <source>
        <dbReference type="Pfam" id="PF00148"/>
    </source>
</evidence>
<dbReference type="PROSITE" id="PS00090">
    <property type="entry name" value="NITROGENASE_1_2"/>
    <property type="match status" value="1"/>
</dbReference>
<evidence type="ECO:0000313" key="19">
    <source>
        <dbReference type="Proteomes" id="UP000032515"/>
    </source>
</evidence>
<evidence type="ECO:0000256" key="11">
    <source>
        <dbReference type="ARBA" id="ARBA00023014"/>
    </source>
</evidence>
<feature type="domain" description="Nitrogenase/oxidoreductase component 1" evidence="16">
    <location>
        <begin position="70"/>
        <end position="496"/>
    </location>
</feature>
<dbReference type="SUPFAM" id="SSF53807">
    <property type="entry name" value="Helical backbone' metal receptor"/>
    <property type="match status" value="1"/>
</dbReference>
<dbReference type="GO" id="GO:0016163">
    <property type="term" value="F:nitrogenase activity"/>
    <property type="evidence" value="ECO:0007669"/>
    <property type="project" value="UniProtKB-EC"/>
</dbReference>
<evidence type="ECO:0000256" key="13">
    <source>
        <dbReference type="ARBA" id="ARBA00047967"/>
    </source>
</evidence>
<comment type="similarity">
    <text evidence="2 14">Belongs to the NifD/NifK/NifE/NifN family.</text>
</comment>
<name>A0A0D7EI00_RHOPL</name>
<keyword evidence="8 15" id="KW-0067">ATP-binding</keyword>
<dbReference type="GO" id="GO:0046872">
    <property type="term" value="F:metal ion binding"/>
    <property type="evidence" value="ECO:0007669"/>
    <property type="project" value="UniProtKB-KW"/>
</dbReference>
<evidence type="ECO:0000256" key="4">
    <source>
        <dbReference type="ARBA" id="ARBA00012773"/>
    </source>
</evidence>
<comment type="caution">
    <text evidence="18">The sequence shown here is derived from an EMBL/GenBank/DDBJ whole genome shotgun (WGS) entry which is preliminary data.</text>
</comment>
<keyword evidence="11 15" id="KW-0411">Iron-sulfur</keyword>
<proteinExistence type="inferred from homology"/>
<dbReference type="Gene3D" id="1.20.89.10">
    <property type="entry name" value="Nitrogenase Molybdenum-iron Protein, subunit B, domain 4"/>
    <property type="match status" value="1"/>
</dbReference>
<dbReference type="Gene3D" id="3.40.50.1980">
    <property type="entry name" value="Nitrogenase molybdenum iron protein domain"/>
    <property type="match status" value="3"/>
</dbReference>
<evidence type="ECO:0000256" key="1">
    <source>
        <dbReference type="ARBA" id="ARBA00002621"/>
    </source>
</evidence>
<evidence type="ECO:0000256" key="9">
    <source>
        <dbReference type="ARBA" id="ARBA00023002"/>
    </source>
</evidence>
<keyword evidence="10 15" id="KW-0408">Iron</keyword>
<keyword evidence="9 15" id="KW-0560">Oxidoreductase</keyword>
<dbReference type="InterPro" id="IPR005976">
    <property type="entry name" value="Nase_Mo-Fe_CF_bsu"/>
</dbReference>
<comment type="subunit">
    <text evidence="3 15">Tetramer of two alpha and two beta chains. Forms complex with the iron protein (nitrogenase component 2).</text>
</comment>
<dbReference type="InterPro" id="IPR024564">
    <property type="entry name" value="Nase_Mo-Fe_CF_bsu_N"/>
</dbReference>
<dbReference type="STRING" id="1421013.GCA_000504425_02302"/>
<keyword evidence="12 14" id="KW-0535">Nitrogen fixation</keyword>
<dbReference type="NCBIfam" id="TIGR01286">
    <property type="entry name" value="nifK"/>
    <property type="match status" value="1"/>
</dbReference>
<evidence type="ECO:0000256" key="2">
    <source>
        <dbReference type="ARBA" id="ARBA00011002"/>
    </source>
</evidence>
<dbReference type="InterPro" id="IPR000510">
    <property type="entry name" value="Nase/OxRdtase_comp1"/>
</dbReference>
<dbReference type="PANTHER" id="PTHR33712">
    <property type="entry name" value="LIGHT-INDEPENDENT PROTOCHLOROPHYLLIDE REDUCTASE SUBUNIT B"/>
    <property type="match status" value="1"/>
</dbReference>
<dbReference type="PATRIC" id="fig|1076.23.peg.4983"/>
<comment type="function">
    <text evidence="1 15">This molybdenum-iron protein is part of the nitrogenase complex that catalyzes the key enzymatic reactions in nitrogen fixation.</text>
</comment>
<dbReference type="GO" id="GO:0051536">
    <property type="term" value="F:iron-sulfur cluster binding"/>
    <property type="evidence" value="ECO:0007669"/>
    <property type="project" value="UniProtKB-KW"/>
</dbReference>
<dbReference type="InterPro" id="IPR050152">
    <property type="entry name" value="ChlB/BchB/BchZ"/>
</dbReference>
<dbReference type="AlphaFoldDB" id="A0A0D7EI00"/>
<dbReference type="OrthoDB" id="9800746at2"/>
<accession>A0A0D7EI00</accession>
<evidence type="ECO:0000256" key="12">
    <source>
        <dbReference type="ARBA" id="ARBA00023231"/>
    </source>
</evidence>
<dbReference type="Pfam" id="PF00148">
    <property type="entry name" value="Oxidored_nitro"/>
    <property type="match status" value="1"/>
</dbReference>
<dbReference type="Proteomes" id="UP000032515">
    <property type="component" value="Unassembled WGS sequence"/>
</dbReference>
<evidence type="ECO:0000256" key="14">
    <source>
        <dbReference type="RuleBase" id="RU004021"/>
    </source>
</evidence>